<evidence type="ECO:0000259" key="6">
    <source>
        <dbReference type="Pfam" id="PF23385"/>
    </source>
</evidence>
<comment type="subcellular location">
    <subcellularLocation>
        <location evidence="1">Cell projection</location>
        <location evidence="1">Cilium</location>
    </subcellularLocation>
</comment>
<keyword evidence="5" id="KW-0966">Cell projection</keyword>
<feature type="domain" description="IFT140 second beta-propeller" evidence="6">
    <location>
        <begin position="36"/>
        <end position="88"/>
    </location>
</feature>
<dbReference type="PANTHER" id="PTHR15722">
    <property type="entry name" value="IFT140/172-RELATED"/>
    <property type="match status" value="1"/>
</dbReference>
<keyword evidence="3" id="KW-0677">Repeat</keyword>
<dbReference type="GO" id="GO:0030991">
    <property type="term" value="C:intraciliary transport particle A"/>
    <property type="evidence" value="ECO:0007669"/>
    <property type="project" value="TreeGrafter"/>
</dbReference>
<protein>
    <submittedName>
        <fullName evidence="8">Uncharacterized protein</fullName>
    </submittedName>
</protein>
<dbReference type="GO" id="GO:0035721">
    <property type="term" value="P:intraciliary retrograde transport"/>
    <property type="evidence" value="ECO:0007669"/>
    <property type="project" value="TreeGrafter"/>
</dbReference>
<evidence type="ECO:0000256" key="1">
    <source>
        <dbReference type="ARBA" id="ARBA00004138"/>
    </source>
</evidence>
<dbReference type="PANTHER" id="PTHR15722:SF7">
    <property type="entry name" value="INTRAFLAGELLAR TRANSPORT PROTEIN 140 HOMOLOG"/>
    <property type="match status" value="1"/>
</dbReference>
<dbReference type="EMBL" id="MU827559">
    <property type="protein sequence ID" value="KAJ7347632.1"/>
    <property type="molecule type" value="Genomic_DNA"/>
</dbReference>
<dbReference type="InterPro" id="IPR056155">
    <property type="entry name" value="Beta-prop_IFT140_2nd"/>
</dbReference>
<accession>A0A9W9YH13</accession>
<evidence type="ECO:0000256" key="4">
    <source>
        <dbReference type="ARBA" id="ARBA00023069"/>
    </source>
</evidence>
<dbReference type="AlphaFoldDB" id="A0A9W9YH13"/>
<organism evidence="8 9">
    <name type="scientific">Desmophyllum pertusum</name>
    <dbReference type="NCBI Taxonomy" id="174260"/>
    <lineage>
        <taxon>Eukaryota</taxon>
        <taxon>Metazoa</taxon>
        <taxon>Cnidaria</taxon>
        <taxon>Anthozoa</taxon>
        <taxon>Hexacorallia</taxon>
        <taxon>Scleractinia</taxon>
        <taxon>Caryophylliina</taxon>
        <taxon>Caryophylliidae</taxon>
        <taxon>Desmophyllum</taxon>
    </lineage>
</organism>
<dbReference type="InterPro" id="IPR056168">
    <property type="entry name" value="TPR_IF140/IFT172/WDR19"/>
</dbReference>
<keyword evidence="2" id="KW-0853">WD repeat</keyword>
<evidence type="ECO:0000256" key="2">
    <source>
        <dbReference type="ARBA" id="ARBA00022574"/>
    </source>
</evidence>
<dbReference type="Pfam" id="PF24762">
    <property type="entry name" value="TPR_IF140-IFT172"/>
    <property type="match status" value="1"/>
</dbReference>
<reference evidence="8" key="1">
    <citation type="submission" date="2023-01" db="EMBL/GenBank/DDBJ databases">
        <title>Genome assembly of the deep-sea coral Lophelia pertusa.</title>
        <authorList>
            <person name="Herrera S."/>
            <person name="Cordes E."/>
        </authorList>
    </citation>
    <scope>NUCLEOTIDE SEQUENCE</scope>
    <source>
        <strain evidence="8">USNM1676648</strain>
        <tissue evidence="8">Polyp</tissue>
    </source>
</reference>
<keyword evidence="4" id="KW-0969">Cilium</keyword>
<feature type="domain" description="IFT140 second beta-propeller" evidence="6">
    <location>
        <begin position="245"/>
        <end position="292"/>
    </location>
</feature>
<feature type="non-terminal residue" evidence="8">
    <location>
        <position position="401"/>
    </location>
</feature>
<keyword evidence="9" id="KW-1185">Reference proteome</keyword>
<dbReference type="Proteomes" id="UP001163046">
    <property type="component" value="Unassembled WGS sequence"/>
</dbReference>
<evidence type="ECO:0000313" key="9">
    <source>
        <dbReference type="Proteomes" id="UP001163046"/>
    </source>
</evidence>
<feature type="domain" description="IF140/IFT172/WDR19 TPR" evidence="7">
    <location>
        <begin position="337"/>
        <end position="400"/>
    </location>
</feature>
<dbReference type="OrthoDB" id="10258787at2759"/>
<gene>
    <name evidence="8" type="ORF">OS493_039919</name>
</gene>
<sequence>WGGNKSLLAVNSGETVIILNEQVMNAHYNHEFKFHTSQLAIENFTTDYHQDLKTDIHIKGVFVTKSHTAIWNGKKVVIYEVASDKSMVRGRREQSSRFLQFSEAEGDPVLLDICGNFLVAGTSMGYIKEFLDSDICFGCIGKLNNTVIPKSLEESIAGIGKLKSVKCNCNGTKVSVMCDKVNNTPDTRIYVWDIELDAFQSFDFSTGHGTGADDGDKENPDIMNRAQQAGRNRWQETLVTVLGSHRTQSDVMVISLFSTPENGILLQDFFPVDSAYFSLLGVQVPYFYLVKKEHMEMQNRAGLEPLREVHRENLNLARQSGLFSAVQLGLIGVTANGWAQYMESHKRNGNSSAVFTKQLVITCHLVRVYCYCGNLEKAAEICNENGARAASLPSGNTFENQ</sequence>
<dbReference type="GO" id="GO:0005930">
    <property type="term" value="C:axoneme"/>
    <property type="evidence" value="ECO:0007669"/>
    <property type="project" value="TreeGrafter"/>
</dbReference>
<name>A0A9W9YH13_9CNID</name>
<dbReference type="Pfam" id="PF23385">
    <property type="entry name" value="Beta-prop_IFT140_2nd"/>
    <property type="match status" value="3"/>
</dbReference>
<evidence type="ECO:0000313" key="8">
    <source>
        <dbReference type="EMBL" id="KAJ7347632.1"/>
    </source>
</evidence>
<dbReference type="GO" id="GO:0036064">
    <property type="term" value="C:ciliary basal body"/>
    <property type="evidence" value="ECO:0007669"/>
    <property type="project" value="TreeGrafter"/>
</dbReference>
<evidence type="ECO:0000256" key="3">
    <source>
        <dbReference type="ARBA" id="ARBA00022737"/>
    </source>
</evidence>
<evidence type="ECO:0000259" key="7">
    <source>
        <dbReference type="Pfam" id="PF24762"/>
    </source>
</evidence>
<proteinExistence type="predicted"/>
<comment type="caution">
    <text evidence="8">The sequence shown here is derived from an EMBL/GenBank/DDBJ whole genome shotgun (WGS) entry which is preliminary data.</text>
</comment>
<feature type="non-terminal residue" evidence="8">
    <location>
        <position position="1"/>
    </location>
</feature>
<evidence type="ECO:0000256" key="5">
    <source>
        <dbReference type="ARBA" id="ARBA00023273"/>
    </source>
</evidence>
<feature type="domain" description="IFT140 second beta-propeller" evidence="6">
    <location>
        <begin position="98"/>
        <end position="233"/>
    </location>
</feature>